<feature type="region of interest" description="Disordered" evidence="1">
    <location>
        <begin position="85"/>
        <end position="121"/>
    </location>
</feature>
<dbReference type="Proteomes" id="UP000092993">
    <property type="component" value="Unassembled WGS sequence"/>
</dbReference>
<dbReference type="EMBL" id="LUGG01000027">
    <property type="protein sequence ID" value="OBZ66747.1"/>
    <property type="molecule type" value="Genomic_DNA"/>
</dbReference>
<reference evidence="2 3" key="1">
    <citation type="submission" date="2016-03" db="EMBL/GenBank/DDBJ databases">
        <title>Whole genome sequencing of Grifola frondosa 9006-11.</title>
        <authorList>
            <person name="Min B."/>
            <person name="Park H."/>
            <person name="Kim J.-G."/>
            <person name="Cho H."/>
            <person name="Oh Y.-L."/>
            <person name="Kong W.-S."/>
            <person name="Choi I.-G."/>
        </authorList>
    </citation>
    <scope>NUCLEOTIDE SEQUENCE [LARGE SCALE GENOMIC DNA]</scope>
    <source>
        <strain evidence="2 3">9006-11</strain>
    </source>
</reference>
<proteinExistence type="predicted"/>
<evidence type="ECO:0000313" key="3">
    <source>
        <dbReference type="Proteomes" id="UP000092993"/>
    </source>
</evidence>
<feature type="compositionally biased region" description="Polar residues" evidence="1">
    <location>
        <begin position="90"/>
        <end position="115"/>
    </location>
</feature>
<protein>
    <submittedName>
        <fullName evidence="2">Uncharacterized protein</fullName>
    </submittedName>
</protein>
<keyword evidence="3" id="KW-1185">Reference proteome</keyword>
<organism evidence="2 3">
    <name type="scientific">Grifola frondosa</name>
    <name type="common">Maitake</name>
    <name type="synonym">Polyporus frondosus</name>
    <dbReference type="NCBI Taxonomy" id="5627"/>
    <lineage>
        <taxon>Eukaryota</taxon>
        <taxon>Fungi</taxon>
        <taxon>Dikarya</taxon>
        <taxon>Basidiomycota</taxon>
        <taxon>Agaricomycotina</taxon>
        <taxon>Agaricomycetes</taxon>
        <taxon>Polyporales</taxon>
        <taxon>Grifolaceae</taxon>
        <taxon>Grifola</taxon>
    </lineage>
</organism>
<dbReference type="AlphaFoldDB" id="A0A1C7LRQ7"/>
<name>A0A1C7LRQ7_GRIFR</name>
<accession>A0A1C7LRQ7</accession>
<comment type="caution">
    <text evidence="2">The sequence shown here is derived from an EMBL/GenBank/DDBJ whole genome shotgun (WGS) entry which is preliminary data.</text>
</comment>
<evidence type="ECO:0000313" key="2">
    <source>
        <dbReference type="EMBL" id="OBZ66747.1"/>
    </source>
</evidence>
<evidence type="ECO:0000256" key="1">
    <source>
        <dbReference type="SAM" id="MobiDB-lite"/>
    </source>
</evidence>
<gene>
    <name evidence="2" type="ORF">A0H81_13209</name>
</gene>
<sequence length="138" mass="15199">MCDIRDQGDVHRGFVVFEAFEAFEDGNINFETIDDFGQFDCGHDDPVCGSAKEQEYGTEKHTRDPIEEAVTGATKDYNKRARARLHVTRSAPSRGTASASQSRVPTSAPKTTTNVGLGPRDYVEAKAISSNQWPEQAM</sequence>